<dbReference type="Proteomes" id="UP000318693">
    <property type="component" value="Unassembled WGS sequence"/>
</dbReference>
<keyword evidence="1" id="KW-0378">Hydrolase</keyword>
<evidence type="ECO:0000256" key="1">
    <source>
        <dbReference type="ARBA" id="ARBA00022801"/>
    </source>
</evidence>
<keyword evidence="4" id="KW-1185">Reference proteome</keyword>
<dbReference type="InterPro" id="IPR050272">
    <property type="entry name" value="Isochorismatase-like_hydrls"/>
</dbReference>
<gene>
    <name evidence="3" type="ORF">FJ693_14820</name>
</gene>
<accession>A0A552WN18</accession>
<dbReference type="InterPro" id="IPR000868">
    <property type="entry name" value="Isochorismatase-like_dom"/>
</dbReference>
<evidence type="ECO:0000259" key="2">
    <source>
        <dbReference type="Pfam" id="PF00857"/>
    </source>
</evidence>
<dbReference type="PANTHER" id="PTHR43540">
    <property type="entry name" value="PEROXYUREIDOACRYLATE/UREIDOACRYLATE AMIDOHYDROLASE-RELATED"/>
    <property type="match status" value="1"/>
</dbReference>
<proteinExistence type="predicted"/>
<feature type="domain" description="Isochorismatase-like" evidence="2">
    <location>
        <begin position="3"/>
        <end position="152"/>
    </location>
</feature>
<dbReference type="Gene3D" id="3.40.50.850">
    <property type="entry name" value="Isochorismatase-like"/>
    <property type="match status" value="1"/>
</dbReference>
<dbReference type="InterPro" id="IPR036380">
    <property type="entry name" value="Isochorismatase-like_sf"/>
</dbReference>
<comment type="caution">
    <text evidence="3">The sequence shown here is derived from an EMBL/GenBank/DDBJ whole genome shotgun (WGS) entry which is preliminary data.</text>
</comment>
<dbReference type="EMBL" id="VJXR01000053">
    <property type="protein sequence ID" value="TRW44156.1"/>
    <property type="molecule type" value="Genomic_DNA"/>
</dbReference>
<protein>
    <submittedName>
        <fullName evidence="3">Isochorismatase family protein</fullName>
    </submittedName>
</protein>
<dbReference type="SUPFAM" id="SSF52499">
    <property type="entry name" value="Isochorismatase-like hydrolases"/>
    <property type="match status" value="1"/>
</dbReference>
<dbReference type="PANTHER" id="PTHR43540:SF1">
    <property type="entry name" value="ISOCHORISMATASE HYDROLASE"/>
    <property type="match status" value="1"/>
</dbReference>
<evidence type="ECO:0000313" key="3">
    <source>
        <dbReference type="EMBL" id="TRW44156.1"/>
    </source>
</evidence>
<name>A0A552WN18_9MICO</name>
<reference evidence="3 4" key="1">
    <citation type="submission" date="2019-07" db="EMBL/GenBank/DDBJ databases">
        <title>Georgenia wutianyii sp. nov. and Georgenia *** sp. nov. isolated from plateau pika (Ochotona curzoniae) in the Qinghai-Tibet plateau of China.</title>
        <authorList>
            <person name="Tian Z."/>
        </authorList>
    </citation>
    <scope>NUCLEOTIDE SEQUENCE [LARGE SCALE GENOMIC DNA]</scope>
    <source>
        <strain evidence="3 4">Z446</strain>
    </source>
</reference>
<sequence>MTTALLVLDAQRTVLEGPGAVPAATTVRAALADLLARARAAGSPVIHVQNDGRPGYPDEPGTDGWGLVFDTRPGELTLRKTASDTFAANDDLADTLRGRGIDHLVIAGMQSDYCVRATSRSALQAGFRVTIPSGAHATYDDEAPATELARAVEEELAAEGVAIVPVEEVRF</sequence>
<organism evidence="3 4">
    <name type="scientific">Georgenia yuyongxinii</name>
    <dbReference type="NCBI Taxonomy" id="2589797"/>
    <lineage>
        <taxon>Bacteria</taxon>
        <taxon>Bacillati</taxon>
        <taxon>Actinomycetota</taxon>
        <taxon>Actinomycetes</taxon>
        <taxon>Micrococcales</taxon>
        <taxon>Bogoriellaceae</taxon>
        <taxon>Georgenia</taxon>
    </lineage>
</organism>
<dbReference type="AlphaFoldDB" id="A0A552WN18"/>
<dbReference type="GO" id="GO:0016787">
    <property type="term" value="F:hydrolase activity"/>
    <property type="evidence" value="ECO:0007669"/>
    <property type="project" value="UniProtKB-KW"/>
</dbReference>
<evidence type="ECO:0000313" key="4">
    <source>
        <dbReference type="Proteomes" id="UP000318693"/>
    </source>
</evidence>
<dbReference type="Pfam" id="PF00857">
    <property type="entry name" value="Isochorismatase"/>
    <property type="match status" value="1"/>
</dbReference>